<evidence type="ECO:0000256" key="2">
    <source>
        <dbReference type="ARBA" id="ARBA00022723"/>
    </source>
</evidence>
<dbReference type="InterPro" id="IPR011877">
    <property type="entry name" value="Ribokinase"/>
</dbReference>
<dbReference type="HAMAP" id="MF_01987">
    <property type="entry name" value="Ribokinase"/>
    <property type="match status" value="1"/>
</dbReference>
<proteinExistence type="inferred from homology"/>
<keyword evidence="6 9" id="KW-0460">Magnesium</keyword>
<gene>
    <name evidence="9" type="primary">rbsK</name>
    <name evidence="12" type="ORF">CLV71_105106</name>
</gene>
<feature type="active site" description="Proton acceptor" evidence="9">
    <location>
        <position position="252"/>
    </location>
</feature>
<feature type="domain" description="Carbohydrate kinase PfkB" evidence="11">
    <location>
        <begin position="10"/>
        <end position="293"/>
    </location>
</feature>
<comment type="cofactor">
    <cofactor evidence="9">
        <name>Mg(2+)</name>
        <dbReference type="ChEBI" id="CHEBI:18420"/>
    </cofactor>
    <text evidence="9">Requires a divalent cation, most likely magnesium in vivo, as an electrophilic catalyst to aid phosphoryl group transfer. It is the chelate of the metal and the nucleotide that is the actual substrate.</text>
</comment>
<dbReference type="SUPFAM" id="SSF53613">
    <property type="entry name" value="Ribokinase-like"/>
    <property type="match status" value="1"/>
</dbReference>
<keyword evidence="3 9" id="KW-0547">Nucleotide-binding</keyword>
<keyword evidence="9" id="KW-0963">Cytoplasm</keyword>
<comment type="caution">
    <text evidence="12">The sequence shown here is derived from an EMBL/GenBank/DDBJ whole genome shotgun (WGS) entry which is preliminary data.</text>
</comment>
<evidence type="ECO:0000256" key="6">
    <source>
        <dbReference type="ARBA" id="ARBA00022842"/>
    </source>
</evidence>
<evidence type="ECO:0000259" key="11">
    <source>
        <dbReference type="Pfam" id="PF00294"/>
    </source>
</evidence>
<evidence type="ECO:0000256" key="1">
    <source>
        <dbReference type="ARBA" id="ARBA00022679"/>
    </source>
</evidence>
<comment type="pathway">
    <text evidence="9">Carbohydrate metabolism; D-ribose degradation; D-ribose 5-phosphate from beta-D-ribopyranose: step 2/2.</text>
</comment>
<dbReference type="Proteomes" id="UP000294927">
    <property type="component" value="Unassembled WGS sequence"/>
</dbReference>
<comment type="subunit">
    <text evidence="9">Homodimer.</text>
</comment>
<comment type="similarity">
    <text evidence="9">Belongs to the carbohydrate kinase PfkB family. Ribokinase subfamily.</text>
</comment>
<dbReference type="GO" id="GO:0005524">
    <property type="term" value="F:ATP binding"/>
    <property type="evidence" value="ECO:0007669"/>
    <property type="project" value="UniProtKB-UniRule"/>
</dbReference>
<dbReference type="GO" id="GO:0019303">
    <property type="term" value="P:D-ribose catabolic process"/>
    <property type="evidence" value="ECO:0007669"/>
    <property type="project" value="UniProtKB-UniRule"/>
</dbReference>
<protein>
    <recommendedName>
        <fullName evidence="9 10">Ribokinase</fullName>
        <shortName evidence="9">RK</shortName>
        <ecNumber evidence="9 10">2.7.1.15</ecNumber>
    </recommendedName>
</protein>
<comment type="activity regulation">
    <text evidence="9">Activated by a monovalent cation that binds near, but not in, the active site. The most likely occupant of the site in vivo is potassium. Ion binding induces a conformational change that may alter substrate affinity.</text>
</comment>
<dbReference type="GO" id="GO:0046872">
    <property type="term" value="F:metal ion binding"/>
    <property type="evidence" value="ECO:0007669"/>
    <property type="project" value="UniProtKB-KW"/>
</dbReference>
<dbReference type="EC" id="2.7.1.15" evidence="9 10"/>
<keyword evidence="1 9" id="KW-0808">Transferase</keyword>
<dbReference type="NCBIfam" id="TIGR02152">
    <property type="entry name" value="D_ribokin_bact"/>
    <property type="match status" value="1"/>
</dbReference>
<evidence type="ECO:0000256" key="3">
    <source>
        <dbReference type="ARBA" id="ARBA00022741"/>
    </source>
</evidence>
<dbReference type="GO" id="GO:0004747">
    <property type="term" value="F:ribokinase activity"/>
    <property type="evidence" value="ECO:0007669"/>
    <property type="project" value="UniProtKB-UniRule"/>
</dbReference>
<dbReference type="PANTHER" id="PTHR10584">
    <property type="entry name" value="SUGAR KINASE"/>
    <property type="match status" value="1"/>
</dbReference>
<comment type="subcellular location">
    <subcellularLocation>
        <location evidence="9">Cytoplasm</location>
    </subcellularLocation>
</comment>
<feature type="binding site" evidence="9">
    <location>
        <position position="282"/>
    </location>
    <ligand>
        <name>K(+)</name>
        <dbReference type="ChEBI" id="CHEBI:29103"/>
    </ligand>
</feature>
<reference evidence="12 13" key="1">
    <citation type="submission" date="2019-03" db="EMBL/GenBank/DDBJ databases">
        <title>Genomic Encyclopedia of Archaeal and Bacterial Type Strains, Phase II (KMG-II): from individual species to whole genera.</title>
        <authorList>
            <person name="Goeker M."/>
        </authorList>
    </citation>
    <scope>NUCLEOTIDE SEQUENCE [LARGE SCALE GENOMIC DNA]</scope>
    <source>
        <strain evidence="12 13">DSM 45499</strain>
    </source>
</reference>
<evidence type="ECO:0000313" key="12">
    <source>
        <dbReference type="EMBL" id="TDV51977.1"/>
    </source>
</evidence>
<feature type="binding site" evidence="9">
    <location>
        <begin position="251"/>
        <end position="252"/>
    </location>
    <ligand>
        <name>ATP</name>
        <dbReference type="ChEBI" id="CHEBI:30616"/>
    </ligand>
</feature>
<comment type="caution">
    <text evidence="9">Lacks conserved residue(s) required for the propagation of feature annotation.</text>
</comment>
<name>A0A4R7VRX7_9PSEU</name>
<dbReference type="GO" id="GO:0005829">
    <property type="term" value="C:cytosol"/>
    <property type="evidence" value="ECO:0007669"/>
    <property type="project" value="TreeGrafter"/>
</dbReference>
<dbReference type="Pfam" id="PF00294">
    <property type="entry name" value="PfkB"/>
    <property type="match status" value="1"/>
</dbReference>
<feature type="binding site" evidence="9">
    <location>
        <position position="248"/>
    </location>
    <ligand>
        <name>K(+)</name>
        <dbReference type="ChEBI" id="CHEBI:29103"/>
    </ligand>
</feature>
<feature type="binding site" evidence="9">
    <location>
        <begin position="17"/>
        <end position="19"/>
    </location>
    <ligand>
        <name>substrate</name>
    </ligand>
</feature>
<feature type="binding site" evidence="9">
    <location>
        <begin position="220"/>
        <end position="225"/>
    </location>
    <ligand>
        <name>ATP</name>
        <dbReference type="ChEBI" id="CHEBI:30616"/>
    </ligand>
</feature>
<sequence length="299" mass="30352">MGEVERGVTITVIGSCNVDFVVPVAELPGPGETVLGRDHLKTPGGKGANQAVAAARLGSRVVFVGCVGDDDLATTIRTALTDAGVELTWLHTAEDTPSGIALITVADGGENTIAVSPGANARLSPEHLNTSLLESTDVLLAQLEIPLEAVQAAVEAAHGRVLLNPAPARELPPELLARVDVLIPNRSELGVLAGAPEPTTTDEAAALARSLTGPSAVVVTLGADGALVVADDEVTHVPAVEVDAVDATGAGDAFCGALADALDRGSTLVEATRWAVRVAGISTTRQGAQTGMPRREDVS</sequence>
<dbReference type="UniPathway" id="UPA00916">
    <property type="reaction ID" value="UER00889"/>
</dbReference>
<accession>A0A4R7VRX7</accession>
<organism evidence="12 13">
    <name type="scientific">Actinophytocola oryzae</name>
    <dbReference type="NCBI Taxonomy" id="502181"/>
    <lineage>
        <taxon>Bacteria</taxon>
        <taxon>Bacillati</taxon>
        <taxon>Actinomycetota</taxon>
        <taxon>Actinomycetes</taxon>
        <taxon>Pseudonocardiales</taxon>
        <taxon>Pseudonocardiaceae</taxon>
    </lineage>
</organism>
<feature type="binding site" evidence="9">
    <location>
        <position position="287"/>
    </location>
    <ligand>
        <name>K(+)</name>
        <dbReference type="ChEBI" id="CHEBI:29103"/>
    </ligand>
</feature>
<dbReference type="InterPro" id="IPR002139">
    <property type="entry name" value="Ribo/fructo_kinase"/>
</dbReference>
<feature type="binding site" evidence="9">
    <location>
        <begin position="45"/>
        <end position="49"/>
    </location>
    <ligand>
        <name>substrate</name>
    </ligand>
</feature>
<dbReference type="AlphaFoldDB" id="A0A4R7VRX7"/>
<comment type="function">
    <text evidence="9">Catalyzes the phosphorylation of ribose at O-5 in a reaction requiring ATP and magnesium. The resulting D-ribose-5-phosphate can then be used either for sythesis of nucleotides, histidine, and tryptophan, or as a component of the pentose phosphate pathway.</text>
</comment>
<keyword evidence="7 9" id="KW-0630">Potassium</keyword>
<feature type="binding site" evidence="9">
    <location>
        <position position="185"/>
    </location>
    <ligand>
        <name>ATP</name>
        <dbReference type="ChEBI" id="CHEBI:30616"/>
    </ligand>
</feature>
<evidence type="ECO:0000256" key="5">
    <source>
        <dbReference type="ARBA" id="ARBA00022840"/>
    </source>
</evidence>
<dbReference type="InterPro" id="IPR029056">
    <property type="entry name" value="Ribokinase-like"/>
</dbReference>
<dbReference type="InterPro" id="IPR011611">
    <property type="entry name" value="PfkB_dom"/>
</dbReference>
<feature type="binding site" evidence="9">
    <location>
        <position position="144"/>
    </location>
    <ligand>
        <name>substrate</name>
    </ligand>
</feature>
<evidence type="ECO:0000256" key="4">
    <source>
        <dbReference type="ARBA" id="ARBA00022777"/>
    </source>
</evidence>
<dbReference type="PRINTS" id="PR00990">
    <property type="entry name" value="RIBOKINASE"/>
</dbReference>
<dbReference type="Gene3D" id="3.40.1190.20">
    <property type="match status" value="1"/>
</dbReference>
<dbReference type="PANTHER" id="PTHR10584:SF166">
    <property type="entry name" value="RIBOKINASE"/>
    <property type="match status" value="1"/>
</dbReference>
<evidence type="ECO:0000256" key="7">
    <source>
        <dbReference type="ARBA" id="ARBA00022958"/>
    </source>
</evidence>
<evidence type="ECO:0000256" key="10">
    <source>
        <dbReference type="NCBIfam" id="TIGR02152"/>
    </source>
</evidence>
<evidence type="ECO:0000256" key="8">
    <source>
        <dbReference type="ARBA" id="ARBA00023277"/>
    </source>
</evidence>
<keyword evidence="13" id="KW-1185">Reference proteome</keyword>
<keyword evidence="8 9" id="KW-0119">Carbohydrate metabolism</keyword>
<evidence type="ECO:0000313" key="13">
    <source>
        <dbReference type="Proteomes" id="UP000294927"/>
    </source>
</evidence>
<feature type="binding site" evidence="9">
    <location>
        <position position="285"/>
    </location>
    <ligand>
        <name>K(+)</name>
        <dbReference type="ChEBI" id="CHEBI:29103"/>
    </ligand>
</feature>
<dbReference type="EMBL" id="SOCP01000005">
    <property type="protein sequence ID" value="TDV51977.1"/>
    <property type="molecule type" value="Genomic_DNA"/>
</dbReference>
<keyword evidence="2 9" id="KW-0479">Metal-binding</keyword>
<comment type="catalytic activity">
    <reaction evidence="9">
        <text>D-ribose + ATP = D-ribose 5-phosphate + ADP + H(+)</text>
        <dbReference type="Rhea" id="RHEA:13697"/>
        <dbReference type="ChEBI" id="CHEBI:15378"/>
        <dbReference type="ChEBI" id="CHEBI:30616"/>
        <dbReference type="ChEBI" id="CHEBI:47013"/>
        <dbReference type="ChEBI" id="CHEBI:78346"/>
        <dbReference type="ChEBI" id="CHEBI:456216"/>
        <dbReference type="EC" id="2.7.1.15"/>
    </reaction>
</comment>
<evidence type="ECO:0000256" key="9">
    <source>
        <dbReference type="HAMAP-Rule" id="MF_01987"/>
    </source>
</evidence>
<keyword evidence="5 9" id="KW-0067">ATP-binding</keyword>
<feature type="binding site" evidence="9">
    <location>
        <position position="246"/>
    </location>
    <ligand>
        <name>K(+)</name>
        <dbReference type="ChEBI" id="CHEBI:29103"/>
    </ligand>
</feature>
<keyword evidence="4 9" id="KW-0418">Kinase</keyword>
<feature type="binding site" evidence="9">
    <location>
        <position position="252"/>
    </location>
    <ligand>
        <name>substrate</name>
    </ligand>
</feature>
<dbReference type="CDD" id="cd01174">
    <property type="entry name" value="ribokinase"/>
    <property type="match status" value="1"/>
</dbReference>